<evidence type="ECO:0000256" key="5">
    <source>
        <dbReference type="ARBA" id="ARBA00023125"/>
    </source>
</evidence>
<dbReference type="EMBL" id="LWAF01000006">
    <property type="protein sequence ID" value="ODN30454.1"/>
    <property type="molecule type" value="Genomic_DNA"/>
</dbReference>
<evidence type="ECO:0000313" key="8">
    <source>
        <dbReference type="EMBL" id="ODN30454.1"/>
    </source>
</evidence>
<dbReference type="Proteomes" id="UP000094570">
    <property type="component" value="Unassembled WGS sequence"/>
</dbReference>
<dbReference type="InterPro" id="IPR036388">
    <property type="entry name" value="WH-like_DNA-bd_sf"/>
</dbReference>
<dbReference type="GO" id="GO:1900376">
    <property type="term" value="P:regulation of secondary metabolite biosynthetic process"/>
    <property type="evidence" value="ECO:0007669"/>
    <property type="project" value="TreeGrafter"/>
</dbReference>
<keyword evidence="5" id="KW-0238">DNA-binding</keyword>
<feature type="binding site" evidence="7">
    <location>
        <position position="100"/>
    </location>
    <ligand>
        <name>Zn(2+)</name>
        <dbReference type="ChEBI" id="CHEBI:29105"/>
    </ligand>
</feature>
<dbReference type="STRING" id="1008305.A4H02_05330"/>
<protein>
    <submittedName>
        <fullName evidence="8">Transcriptional repressor</fullName>
    </submittedName>
</protein>
<gene>
    <name evidence="8" type="ORF">A4H02_05330</name>
</gene>
<dbReference type="GO" id="GO:0003700">
    <property type="term" value="F:DNA-binding transcription factor activity"/>
    <property type="evidence" value="ECO:0007669"/>
    <property type="project" value="InterPro"/>
</dbReference>
<dbReference type="PANTHER" id="PTHR33202">
    <property type="entry name" value="ZINC UPTAKE REGULATION PROTEIN"/>
    <property type="match status" value="1"/>
</dbReference>
<accession>A0A1E3G2E1</accession>
<evidence type="ECO:0000256" key="7">
    <source>
        <dbReference type="PIRSR" id="PIRSR602481-1"/>
    </source>
</evidence>
<sequence>MPLKEEVGVVKASELLKQKGVKPTVHRVEIMEYLMNTKTHPTADEIYEHFKKEERLSVLSRATVYNTLRVLAQAGLVKVIITPDAIRYDFAQEGHHHFYCHKCQKVYDVMLDVELPQISKVKGHEIQHVQLTLVGICENCLKESHGK</sequence>
<feature type="binding site" evidence="7">
    <location>
        <position position="137"/>
    </location>
    <ligand>
        <name>Zn(2+)</name>
        <dbReference type="ChEBI" id="CHEBI:29105"/>
    </ligand>
</feature>
<evidence type="ECO:0000256" key="2">
    <source>
        <dbReference type="ARBA" id="ARBA00022491"/>
    </source>
</evidence>
<dbReference type="Pfam" id="PF01475">
    <property type="entry name" value="FUR"/>
    <property type="match status" value="1"/>
</dbReference>
<evidence type="ECO:0000256" key="6">
    <source>
        <dbReference type="ARBA" id="ARBA00023163"/>
    </source>
</evidence>
<keyword evidence="6" id="KW-0804">Transcription</keyword>
<keyword evidence="3 7" id="KW-0862">Zinc</keyword>
<feature type="binding site" evidence="7">
    <location>
        <position position="103"/>
    </location>
    <ligand>
        <name>Zn(2+)</name>
        <dbReference type="ChEBI" id="CHEBI:29105"/>
    </ligand>
</feature>
<dbReference type="InterPro" id="IPR043135">
    <property type="entry name" value="Fur_C"/>
</dbReference>
<dbReference type="Gene3D" id="1.10.10.10">
    <property type="entry name" value="Winged helix-like DNA-binding domain superfamily/Winged helix DNA-binding domain"/>
    <property type="match status" value="1"/>
</dbReference>
<dbReference type="AlphaFoldDB" id="A0A1E3G2E1"/>
<dbReference type="CDD" id="cd07153">
    <property type="entry name" value="Fur_like"/>
    <property type="match status" value="1"/>
</dbReference>
<dbReference type="GO" id="GO:0008270">
    <property type="term" value="F:zinc ion binding"/>
    <property type="evidence" value="ECO:0007669"/>
    <property type="project" value="TreeGrafter"/>
</dbReference>
<dbReference type="SUPFAM" id="SSF46785">
    <property type="entry name" value="Winged helix' DNA-binding domain"/>
    <property type="match status" value="1"/>
</dbReference>
<dbReference type="InterPro" id="IPR002481">
    <property type="entry name" value="FUR"/>
</dbReference>
<comment type="cofactor">
    <cofactor evidence="7">
        <name>Zn(2+)</name>
        <dbReference type="ChEBI" id="CHEBI:29105"/>
    </cofactor>
    <text evidence="7">Binds 1 zinc ion per subunit.</text>
</comment>
<comment type="caution">
    <text evidence="8">The sequence shown here is derived from an EMBL/GenBank/DDBJ whole genome shotgun (WGS) entry which is preliminary data.</text>
</comment>
<evidence type="ECO:0000256" key="4">
    <source>
        <dbReference type="ARBA" id="ARBA00023015"/>
    </source>
</evidence>
<dbReference type="GO" id="GO:0045892">
    <property type="term" value="P:negative regulation of DNA-templated transcription"/>
    <property type="evidence" value="ECO:0007669"/>
    <property type="project" value="TreeGrafter"/>
</dbReference>
<evidence type="ECO:0000313" key="9">
    <source>
        <dbReference type="Proteomes" id="UP000094570"/>
    </source>
</evidence>
<comment type="similarity">
    <text evidence="1">Belongs to the Fur family.</text>
</comment>
<keyword evidence="7" id="KW-0479">Metal-binding</keyword>
<keyword evidence="4" id="KW-0805">Transcription regulation</keyword>
<proteinExistence type="inferred from homology"/>
<dbReference type="InterPro" id="IPR036390">
    <property type="entry name" value="WH_DNA-bd_sf"/>
</dbReference>
<dbReference type="GO" id="GO:0000976">
    <property type="term" value="F:transcription cis-regulatory region binding"/>
    <property type="evidence" value="ECO:0007669"/>
    <property type="project" value="TreeGrafter"/>
</dbReference>
<keyword evidence="9" id="KW-1185">Reference proteome</keyword>
<keyword evidence="2" id="KW-0678">Repressor</keyword>
<organism evidence="8 9">
    <name type="scientific">Fervidobacterium thailandense</name>
    <dbReference type="NCBI Taxonomy" id="1008305"/>
    <lineage>
        <taxon>Bacteria</taxon>
        <taxon>Thermotogati</taxon>
        <taxon>Thermotogota</taxon>
        <taxon>Thermotogae</taxon>
        <taxon>Thermotogales</taxon>
        <taxon>Fervidobacteriaceae</taxon>
        <taxon>Fervidobacterium</taxon>
    </lineage>
</organism>
<dbReference type="PANTHER" id="PTHR33202:SF8">
    <property type="entry name" value="PEROXIDE-RESPONSIVE REPRESSOR PERR"/>
    <property type="match status" value="1"/>
</dbReference>
<evidence type="ECO:0000256" key="1">
    <source>
        <dbReference type="ARBA" id="ARBA00007957"/>
    </source>
</evidence>
<evidence type="ECO:0000256" key="3">
    <source>
        <dbReference type="ARBA" id="ARBA00022833"/>
    </source>
</evidence>
<reference evidence="9" key="1">
    <citation type="submission" date="2016-04" db="EMBL/GenBank/DDBJ databases">
        <title>The genome sequence project of a novel Fervidobacterium isolate from a hot spring in Thailand.</title>
        <authorList>
            <person name="Gonzalez J.M."/>
            <person name="Cuecas A."/>
            <person name="Kanoksilapatham W."/>
        </authorList>
    </citation>
    <scope>NUCLEOTIDE SEQUENCE [LARGE SCALE GENOMIC DNA]</scope>
    <source>
        <strain evidence="9">FC2004</strain>
    </source>
</reference>
<name>A0A1E3G2E1_9BACT</name>
<dbReference type="Gene3D" id="3.30.1490.190">
    <property type="match status" value="1"/>
</dbReference>
<feature type="binding site" evidence="7">
    <location>
        <position position="140"/>
    </location>
    <ligand>
        <name>Zn(2+)</name>
        <dbReference type="ChEBI" id="CHEBI:29105"/>
    </ligand>
</feature>